<proteinExistence type="predicted"/>
<reference evidence="1 2" key="1">
    <citation type="submission" date="2020-03" db="EMBL/GenBank/DDBJ databases">
        <title>Above-ground endophytic microbial communities from plants in different locations in the United States.</title>
        <authorList>
            <person name="Frank C."/>
        </authorList>
    </citation>
    <scope>NUCLEOTIDE SEQUENCE [LARGE SCALE GENOMIC DNA]</scope>
    <source>
        <strain evidence="1 2">WW7</strain>
    </source>
</reference>
<evidence type="ECO:0000313" key="2">
    <source>
        <dbReference type="Proteomes" id="UP001318300"/>
    </source>
</evidence>
<protein>
    <submittedName>
        <fullName evidence="1">Uncharacterized protein</fullName>
    </submittedName>
</protein>
<comment type="caution">
    <text evidence="1">The sequence shown here is derived from an EMBL/GenBank/DDBJ whole genome shotgun (WGS) entry which is preliminary data.</text>
</comment>
<organism evidence="1 2">
    <name type="scientific">Curtobacterium salicis</name>
    <dbReference type="NCBI Taxonomy" id="1779862"/>
    <lineage>
        <taxon>Bacteria</taxon>
        <taxon>Bacillati</taxon>
        <taxon>Actinomycetota</taxon>
        <taxon>Actinomycetes</taxon>
        <taxon>Micrococcales</taxon>
        <taxon>Microbacteriaceae</taxon>
        <taxon>Curtobacterium</taxon>
    </lineage>
</organism>
<dbReference type="Proteomes" id="UP001318300">
    <property type="component" value="Unassembled WGS sequence"/>
</dbReference>
<evidence type="ECO:0000313" key="1">
    <source>
        <dbReference type="EMBL" id="NII42296.1"/>
    </source>
</evidence>
<keyword evidence="2" id="KW-1185">Reference proteome</keyword>
<gene>
    <name evidence="1" type="ORF">E9228_002954</name>
</gene>
<accession>A0ABX0T9X0</accession>
<sequence>MAGSIRVELNSAGVVALLQSEEIKAELLRRGEAIQAAAGGAPDFDVIAVTGRQRAAVYVATASVQGMLAEATDRTLTRALDAGRS</sequence>
<dbReference type="RefSeq" id="WP_166781271.1">
    <property type="nucleotide sequence ID" value="NZ_JAAOYO010000004.1"/>
</dbReference>
<dbReference type="EMBL" id="JAAOYO010000004">
    <property type="protein sequence ID" value="NII42296.1"/>
    <property type="molecule type" value="Genomic_DNA"/>
</dbReference>
<name>A0ABX0T9X0_9MICO</name>